<keyword evidence="7 14" id="KW-0812">Transmembrane</keyword>
<evidence type="ECO:0000256" key="13">
    <source>
        <dbReference type="ARBA" id="ARBA00047777"/>
    </source>
</evidence>
<feature type="transmembrane region" description="Helical" evidence="14">
    <location>
        <begin position="324"/>
        <end position="343"/>
    </location>
</feature>
<dbReference type="EC" id="2.4.1.34" evidence="3"/>
<evidence type="ECO:0000256" key="11">
    <source>
        <dbReference type="ARBA" id="ARBA00023316"/>
    </source>
</evidence>
<dbReference type="GO" id="GO:0000148">
    <property type="term" value="C:1,3-beta-D-glucan synthase complex"/>
    <property type="evidence" value="ECO:0007669"/>
    <property type="project" value="InterPro"/>
</dbReference>
<proteinExistence type="inferred from homology"/>
<keyword evidence="9 14" id="KW-1133">Transmembrane helix</keyword>
<feature type="transmembrane region" description="Helical" evidence="14">
    <location>
        <begin position="1726"/>
        <end position="1745"/>
    </location>
</feature>
<evidence type="ECO:0000256" key="5">
    <source>
        <dbReference type="ARBA" id="ARBA00022676"/>
    </source>
</evidence>
<evidence type="ECO:0000256" key="10">
    <source>
        <dbReference type="ARBA" id="ARBA00023136"/>
    </source>
</evidence>
<dbReference type="PANTHER" id="PTHR12741">
    <property type="entry name" value="LYST-INTERACTING PROTEIN LIP5 DOPAMINE RESPONSIVE PROTEIN DRG-1"/>
    <property type="match status" value="1"/>
</dbReference>
<feature type="domain" description="1,3-beta-glucan synthase component FKS1-like" evidence="15">
    <location>
        <begin position="177"/>
        <end position="293"/>
    </location>
</feature>
<feature type="transmembrane region" description="Helical" evidence="14">
    <location>
        <begin position="355"/>
        <end position="372"/>
    </location>
</feature>
<evidence type="ECO:0000256" key="8">
    <source>
        <dbReference type="ARBA" id="ARBA00022960"/>
    </source>
</evidence>
<dbReference type="GO" id="GO:0071555">
    <property type="term" value="P:cell wall organization"/>
    <property type="evidence" value="ECO:0007669"/>
    <property type="project" value="UniProtKB-KW"/>
</dbReference>
<comment type="caution">
    <text evidence="16">The sequence shown here is derived from an EMBL/GenBank/DDBJ whole genome shotgun (WGS) entry which is preliminary data.</text>
</comment>
<gene>
    <name evidence="16" type="primary">CALS12_2</name>
    <name evidence="16" type="ORF">Tsubulata_035626</name>
</gene>
<keyword evidence="4" id="KW-1003">Cell membrane</keyword>
<name>A0A9Q0FUW4_9ROSI</name>
<organism evidence="16 17">
    <name type="scientific">Turnera subulata</name>
    <dbReference type="NCBI Taxonomy" id="218843"/>
    <lineage>
        <taxon>Eukaryota</taxon>
        <taxon>Viridiplantae</taxon>
        <taxon>Streptophyta</taxon>
        <taxon>Embryophyta</taxon>
        <taxon>Tracheophyta</taxon>
        <taxon>Spermatophyta</taxon>
        <taxon>Magnoliopsida</taxon>
        <taxon>eudicotyledons</taxon>
        <taxon>Gunneridae</taxon>
        <taxon>Pentapetalae</taxon>
        <taxon>rosids</taxon>
        <taxon>fabids</taxon>
        <taxon>Malpighiales</taxon>
        <taxon>Passifloraceae</taxon>
        <taxon>Turnera</taxon>
    </lineage>
</organism>
<dbReference type="InterPro" id="IPR058851">
    <property type="entry name" value="CALS1_helical"/>
</dbReference>
<comment type="subcellular location">
    <subcellularLocation>
        <location evidence="1">Cell membrane</location>
        <topology evidence="1">Multi-pass membrane protein</topology>
    </subcellularLocation>
</comment>
<keyword evidence="17" id="KW-1185">Reference proteome</keyword>
<feature type="transmembrane region" description="Helical" evidence="14">
    <location>
        <begin position="569"/>
        <end position="588"/>
    </location>
</feature>
<dbReference type="Pfam" id="PF02364">
    <property type="entry name" value="Glucan_synthase"/>
    <property type="match status" value="1"/>
</dbReference>
<reference evidence="16" key="1">
    <citation type="submission" date="2022-02" db="EMBL/GenBank/DDBJ databases">
        <authorList>
            <person name="Henning P.M."/>
            <person name="McCubbin A.G."/>
            <person name="Shore J.S."/>
        </authorList>
    </citation>
    <scope>NUCLEOTIDE SEQUENCE</scope>
    <source>
        <strain evidence="16">F60SS</strain>
        <tissue evidence="16">Leaves</tissue>
    </source>
</reference>
<evidence type="ECO:0000313" key="17">
    <source>
        <dbReference type="Proteomes" id="UP001141552"/>
    </source>
</evidence>
<evidence type="ECO:0000256" key="3">
    <source>
        <dbReference type="ARBA" id="ARBA00012589"/>
    </source>
</evidence>
<dbReference type="GO" id="GO:0003843">
    <property type="term" value="F:1,3-beta-D-glucan synthase activity"/>
    <property type="evidence" value="ECO:0007669"/>
    <property type="project" value="UniProtKB-EC"/>
</dbReference>
<keyword evidence="5" id="KW-0328">Glycosyltransferase</keyword>
<feature type="transmembrane region" description="Helical" evidence="14">
    <location>
        <begin position="1654"/>
        <end position="1676"/>
    </location>
</feature>
<feature type="transmembrane region" description="Helical" evidence="14">
    <location>
        <begin position="1351"/>
        <end position="1376"/>
    </location>
</feature>
<accession>A0A9Q0FUW4</accession>
<evidence type="ECO:0000256" key="14">
    <source>
        <dbReference type="SAM" id="Phobius"/>
    </source>
</evidence>
<dbReference type="EMBL" id="JAKUCV010004016">
    <property type="protein sequence ID" value="KAJ4836811.1"/>
    <property type="molecule type" value="Genomic_DNA"/>
</dbReference>
<comment type="catalytic activity">
    <reaction evidence="13">
        <text>[(1-&gt;3)-beta-D-glucosyl](n) + UDP-alpha-D-glucose = [(1-&gt;3)-beta-D-glucosyl](n+1) + UDP + H(+)</text>
        <dbReference type="Rhea" id="RHEA:21476"/>
        <dbReference type="Rhea" id="RHEA-COMP:11146"/>
        <dbReference type="Rhea" id="RHEA-COMP:14303"/>
        <dbReference type="ChEBI" id="CHEBI:15378"/>
        <dbReference type="ChEBI" id="CHEBI:37671"/>
        <dbReference type="ChEBI" id="CHEBI:58223"/>
        <dbReference type="ChEBI" id="CHEBI:58885"/>
        <dbReference type="EC" id="2.4.1.34"/>
    </reaction>
</comment>
<feature type="transmembrane region" description="Helical" evidence="14">
    <location>
        <begin position="438"/>
        <end position="458"/>
    </location>
</feature>
<protein>
    <recommendedName>
        <fullName evidence="12">1,3-beta-glucan synthase</fullName>
        <ecNumber evidence="3">2.4.1.34</ecNumber>
    </recommendedName>
    <alternativeName>
        <fullName evidence="12">1,3-beta-glucan synthase</fullName>
    </alternativeName>
</protein>
<dbReference type="Pfam" id="PF25968">
    <property type="entry name" value="CALS1"/>
    <property type="match status" value="1"/>
</dbReference>
<comment type="similarity">
    <text evidence="2">Belongs to the glycosyltransferase 48 family.</text>
</comment>
<dbReference type="Proteomes" id="UP001141552">
    <property type="component" value="Unassembled WGS sequence"/>
</dbReference>
<feature type="transmembrane region" description="Helical" evidence="14">
    <location>
        <begin position="1622"/>
        <end position="1642"/>
    </location>
</feature>
<feature type="transmembrane region" description="Helical" evidence="14">
    <location>
        <begin position="1683"/>
        <end position="1706"/>
    </location>
</feature>
<evidence type="ECO:0000259" key="15">
    <source>
        <dbReference type="SMART" id="SM01205"/>
    </source>
</evidence>
<dbReference type="GO" id="GO:0008360">
    <property type="term" value="P:regulation of cell shape"/>
    <property type="evidence" value="ECO:0007669"/>
    <property type="project" value="UniProtKB-KW"/>
</dbReference>
<dbReference type="GO" id="GO:0005886">
    <property type="term" value="C:plasma membrane"/>
    <property type="evidence" value="ECO:0007669"/>
    <property type="project" value="UniProtKB-SubCell"/>
</dbReference>
<evidence type="ECO:0000256" key="2">
    <source>
        <dbReference type="ARBA" id="ARBA00009040"/>
    </source>
</evidence>
<keyword evidence="11" id="KW-0961">Cell wall biogenesis/degradation</keyword>
<keyword evidence="6" id="KW-0808">Transferase</keyword>
<dbReference type="InterPro" id="IPR026899">
    <property type="entry name" value="FKS1-like_dom1"/>
</dbReference>
<dbReference type="Pfam" id="PF14288">
    <property type="entry name" value="FKS1_dom1"/>
    <property type="match status" value="1"/>
</dbReference>
<feature type="transmembrane region" description="Helical" evidence="14">
    <location>
        <begin position="500"/>
        <end position="518"/>
    </location>
</feature>
<evidence type="ECO:0000256" key="12">
    <source>
        <dbReference type="ARBA" id="ARBA00032165"/>
    </source>
</evidence>
<feature type="transmembrane region" description="Helical" evidence="14">
    <location>
        <begin position="1516"/>
        <end position="1538"/>
    </location>
</feature>
<evidence type="ECO:0000313" key="16">
    <source>
        <dbReference type="EMBL" id="KAJ4836811.1"/>
    </source>
</evidence>
<dbReference type="SMART" id="SM01205">
    <property type="entry name" value="FKS1_dom1"/>
    <property type="match status" value="1"/>
</dbReference>
<evidence type="ECO:0000256" key="7">
    <source>
        <dbReference type="ARBA" id="ARBA00022692"/>
    </source>
</evidence>
<dbReference type="PANTHER" id="PTHR12741:SF7">
    <property type="entry name" value="CALLOSE SYNTHASE 12"/>
    <property type="match status" value="1"/>
</dbReference>
<dbReference type="OrthoDB" id="1880850at2759"/>
<keyword evidence="10 14" id="KW-0472">Membrane</keyword>
<sequence>MTKKLIASQKKKVFPKCYKKNRWLYSLPKLIALSMSTLQQSTSLLHYNILSFEDDQPEYRYPEVRAAVAALRNIENLQRPPHPEWQAGSSDIFDWLGIFFGFQKGNICNQREHLTLQLANTHMSLPSRTVVDVLDLGCVRKFRKKLLGNYTSWCSYLNKKSNTKIPAKERNLHINLQCELLYVSLYLLIWGEAANLRFMPECLCYIFHNMCMELNKILQGEIDKSTGRPFMPSTSGENAFLSCVVRPIYEIIKAEVEASRNGTAPHSAWRNYDDFNEYFWSKRCFENLKWPFDLSSSSKRKLMRKAGFVEQRSFWNLFRSFDRLWLMLILFFQAAVIVAWEETKFPWEAWQKKDVQIRLLTLFLTWGGFNFLQSLLDVVMQCRLITWETPCILIRMVLKCMVSAGWTVVFLQFYEMIETQKLGDGTWSDEANRRITDFCKVVLVFVSPELLSLVSFILPQVSNFLENTNWMMFKVMTWWFHGSSYVGHGLREGFFDTIKYTLFWLCILLTKFGFSYLLQIQPMVSQLKQFLNFENQNYTWNMLLEKNHKTEVTLLCLPVVMIYMVDLQLWYSIFTSFVGVTIGLFSHLGEIRDLYQMRLRFQFFSSAIQFHLLLEEQFWLPKRTLVRKLRDTISRLKLRHGFGQPYRKMESSQVDAFRFALIWNEIVMSFREEDIISDQELELLELLPNSWNIRVIRWPCFLICNELLHALDLAKDFPDAPDRWLWDKICKNEYRRCGVIEVYDSLKALLPEIIKPNSEEHSIIVKLFTEIDYLLLLEKFTRAAKIAELPYLHSVFVKLVELLIKPYKETDKVAETLRALYEIAVRKFWKNKRTITQLMEDGLAPRDYTIMMTGKLFGEVVRLPDPTNDNFYRQVRRLHTILTCRDTMLDIPANLEARRRIAFFSNSMFMGMPRAPAIETMLGFSVLTPYNDEEVVYSKEQLQAENKDRISILFYLQKVYADEWENFMQRMRREGMEDDEDIWTTKLRDLRLWASYRGQTLARTVRGMMYYYRALKMLCFLDSASEMDIRSVPGELGSMRRDGGMENFDPVASPSSKSLGRNGVPLLYKGYEDVNVLMKFTYVVSCQTYAAQKARKDPKAEEILYLMKHNKALRVAYVDETDTGRDGKEYYSVLAKYDQQLRREVEIYRVQLPGPMKLGEGKPENQNHALIFTRGHGVQTIDMNQDNYFEEALKMRNLLEEFKLYRGIRKPTILGVREYIFTGPVSTLAWFMSAQETSFVALQQRVMANPLKIRMHYGHPDVFDRFWFLSRGGISKASKAINISEDVFAGFNCTLRGGNVTHHEYIQVGKGREVGLNQICLFEAKIASGNGEQALSRDVYRLGQRLDFFRMLSFFHTTVGFFFSAMMMALTVYVFLWGRLYLALCGFEHSDMASEGNNIGEFVTQLGLFTAIPAIVESTIEQGFLASLWEFLMMQFQLSPVFYTFTVGTRIHFFSRTILHGGAKYRATGRGYSVQHKSFAENYRLYSRSHFIKAIELGLVLIVYQSYTGISRDSFFYIDTAITCWFLILSWIFTPFLFNLSGFDWLKTVNDWQDFMDWIWCRDGVFAAADKSWERWWYEEQDHLRTSGIWGKLVEMVLALRFFYFQYAIVYKLSISAGSTSITVYWMSWIYILVCLGAYMLIELFQQKYAAKKHIYYRLIQSLVITFATLGVTALLKFTSFRLMDIFTSLLAFIPTGWGMILIAQVLRPILQFTGLWNFVMPAARLYDIMFGVIVMVPVAFLSWIPGFQSMQGRILFNEAFSRGLQI</sequence>
<evidence type="ECO:0000256" key="9">
    <source>
        <dbReference type="ARBA" id="ARBA00022989"/>
    </source>
</evidence>
<reference evidence="16" key="2">
    <citation type="journal article" date="2023" name="Plants (Basel)">
        <title>Annotation of the Turnera subulata (Passifloraceae) Draft Genome Reveals the S-Locus Evolved after the Divergence of Turneroideae from Passifloroideae in a Stepwise Manner.</title>
        <authorList>
            <person name="Henning P.M."/>
            <person name="Roalson E.H."/>
            <person name="Mir W."/>
            <person name="McCubbin A.G."/>
            <person name="Shore J.S."/>
        </authorList>
    </citation>
    <scope>NUCLEOTIDE SEQUENCE</scope>
    <source>
        <strain evidence="16">F60SS</strain>
    </source>
</reference>
<feature type="transmembrane region" description="Helical" evidence="14">
    <location>
        <begin position="392"/>
        <end position="417"/>
    </location>
</feature>
<keyword evidence="8" id="KW-0133">Cell shape</keyword>
<dbReference type="GO" id="GO:0006075">
    <property type="term" value="P:(1-&gt;3)-beta-D-glucan biosynthetic process"/>
    <property type="evidence" value="ECO:0007669"/>
    <property type="project" value="InterPro"/>
</dbReference>
<evidence type="ECO:0000256" key="1">
    <source>
        <dbReference type="ARBA" id="ARBA00004651"/>
    </source>
</evidence>
<dbReference type="InterPro" id="IPR003440">
    <property type="entry name" value="Glyco_trans_48_dom"/>
</dbReference>
<evidence type="ECO:0000256" key="6">
    <source>
        <dbReference type="ARBA" id="ARBA00022679"/>
    </source>
</evidence>
<feature type="transmembrane region" description="Helical" evidence="14">
    <location>
        <begin position="1589"/>
        <end position="1610"/>
    </location>
</feature>
<evidence type="ECO:0000256" key="4">
    <source>
        <dbReference type="ARBA" id="ARBA00022475"/>
    </source>
</evidence>